<feature type="compositionally biased region" description="Low complexity" evidence="1">
    <location>
        <begin position="67"/>
        <end position="95"/>
    </location>
</feature>
<protein>
    <submittedName>
        <fullName evidence="2">Uncharacterized protein</fullName>
    </submittedName>
</protein>
<accession>A0AAW1NVV9</accession>
<name>A0AAW1NVV9_9CHLO</name>
<comment type="caution">
    <text evidence="2">The sequence shown here is derived from an EMBL/GenBank/DDBJ whole genome shotgun (WGS) entry which is preliminary data.</text>
</comment>
<dbReference type="Proteomes" id="UP001465755">
    <property type="component" value="Unassembled WGS sequence"/>
</dbReference>
<gene>
    <name evidence="2" type="ORF">WJX73_008495</name>
</gene>
<reference evidence="2 3" key="1">
    <citation type="journal article" date="2024" name="Nat. Commun.">
        <title>Phylogenomics reveals the evolutionary origins of lichenization in chlorophyte algae.</title>
        <authorList>
            <person name="Puginier C."/>
            <person name="Libourel C."/>
            <person name="Otte J."/>
            <person name="Skaloud P."/>
            <person name="Haon M."/>
            <person name="Grisel S."/>
            <person name="Petersen M."/>
            <person name="Berrin J.G."/>
            <person name="Delaux P.M."/>
            <person name="Dal Grande F."/>
            <person name="Keller J."/>
        </authorList>
    </citation>
    <scope>NUCLEOTIDE SEQUENCE [LARGE SCALE GENOMIC DNA]</scope>
    <source>
        <strain evidence="2 3">SAG 2036</strain>
    </source>
</reference>
<keyword evidence="3" id="KW-1185">Reference proteome</keyword>
<feature type="compositionally biased region" description="Low complexity" evidence="1">
    <location>
        <begin position="30"/>
        <end position="41"/>
    </location>
</feature>
<evidence type="ECO:0000256" key="1">
    <source>
        <dbReference type="SAM" id="MobiDB-lite"/>
    </source>
</evidence>
<proteinExistence type="predicted"/>
<sequence>MGAPRGNCSCSYQTLGQQPPSWPAAQFVPAQQLTAEELAAQHAEESLDDAAAQSAREAQQGAGSDPTEAASARTTAASSWWQHSSSNTNSSSIHNSSRRLPFVFGTTQRDKAAARVKRMFSEGKLPAALAYSNVKHWIASPTWLMTGR</sequence>
<feature type="compositionally biased region" description="Polar residues" evidence="1">
    <location>
        <begin position="8"/>
        <end position="19"/>
    </location>
</feature>
<dbReference type="EMBL" id="JALJOQ010000079">
    <property type="protein sequence ID" value="KAK9800845.1"/>
    <property type="molecule type" value="Genomic_DNA"/>
</dbReference>
<feature type="region of interest" description="Disordered" evidence="1">
    <location>
        <begin position="1"/>
        <end position="97"/>
    </location>
</feature>
<dbReference type="AlphaFoldDB" id="A0AAW1NVV9"/>
<organism evidence="2 3">
    <name type="scientific">Symbiochloris irregularis</name>
    <dbReference type="NCBI Taxonomy" id="706552"/>
    <lineage>
        <taxon>Eukaryota</taxon>
        <taxon>Viridiplantae</taxon>
        <taxon>Chlorophyta</taxon>
        <taxon>core chlorophytes</taxon>
        <taxon>Trebouxiophyceae</taxon>
        <taxon>Trebouxiales</taxon>
        <taxon>Trebouxiaceae</taxon>
        <taxon>Symbiochloris</taxon>
    </lineage>
</organism>
<evidence type="ECO:0000313" key="3">
    <source>
        <dbReference type="Proteomes" id="UP001465755"/>
    </source>
</evidence>
<evidence type="ECO:0000313" key="2">
    <source>
        <dbReference type="EMBL" id="KAK9800845.1"/>
    </source>
</evidence>